<name>A0ABR8UH28_9GAMM</name>
<keyword evidence="4" id="KW-1185">Reference proteome</keyword>
<dbReference type="Proteomes" id="UP000647183">
    <property type="component" value="Unassembled WGS sequence"/>
</dbReference>
<feature type="chain" id="PRO_5045833284" evidence="1">
    <location>
        <begin position="25"/>
        <end position="197"/>
    </location>
</feature>
<organism evidence="3 4">
    <name type="scientific">Luteimonas colneyensis</name>
    <dbReference type="NCBI Taxonomy" id="2762230"/>
    <lineage>
        <taxon>Bacteria</taxon>
        <taxon>Pseudomonadati</taxon>
        <taxon>Pseudomonadota</taxon>
        <taxon>Gammaproteobacteria</taxon>
        <taxon>Lysobacterales</taxon>
        <taxon>Lysobacteraceae</taxon>
        <taxon>Luteimonas</taxon>
    </lineage>
</organism>
<dbReference type="InterPro" id="IPR007450">
    <property type="entry name" value="BamE_dom"/>
</dbReference>
<evidence type="ECO:0000259" key="2">
    <source>
        <dbReference type="Pfam" id="PF04355"/>
    </source>
</evidence>
<feature type="domain" description="Outer membrane protein assembly factor BamE" evidence="2">
    <location>
        <begin position="130"/>
        <end position="181"/>
    </location>
</feature>
<sequence length="197" mass="21856">MRIRILGLALAATVIAAAATPVDAQARGRQADTPNGYLCCNMRAYDGEAYDINYVNEGDRILAFGSPVALTGQSARKLRMRIGGERYVLENHYSRDLDEAAFVARYVLAEDPRVAAASFPAHIRQAIEAGQVTPGMTREQVRMSLGWPISSENPDLDAPVWRYWLSSFDEIQVEFDDSGHVVDLTASALTRRRLWLP</sequence>
<dbReference type="EMBL" id="JACSQJ010000002">
    <property type="protein sequence ID" value="MBD7987332.1"/>
    <property type="molecule type" value="Genomic_DNA"/>
</dbReference>
<dbReference type="RefSeq" id="WP_191728594.1">
    <property type="nucleotide sequence ID" value="NZ_JACSQJ010000002.1"/>
</dbReference>
<gene>
    <name evidence="3" type="primary">bamE</name>
    <name evidence="3" type="ORF">H9645_04755</name>
</gene>
<comment type="caution">
    <text evidence="3">The sequence shown here is derived from an EMBL/GenBank/DDBJ whole genome shotgun (WGS) entry which is preliminary data.</text>
</comment>
<evidence type="ECO:0000256" key="1">
    <source>
        <dbReference type="SAM" id="SignalP"/>
    </source>
</evidence>
<proteinExistence type="predicted"/>
<evidence type="ECO:0000313" key="3">
    <source>
        <dbReference type="EMBL" id="MBD7987332.1"/>
    </source>
</evidence>
<evidence type="ECO:0000313" key="4">
    <source>
        <dbReference type="Proteomes" id="UP000647183"/>
    </source>
</evidence>
<accession>A0ABR8UH28</accession>
<feature type="signal peptide" evidence="1">
    <location>
        <begin position="1"/>
        <end position="24"/>
    </location>
</feature>
<reference evidence="3 4" key="1">
    <citation type="submission" date="2020-08" db="EMBL/GenBank/DDBJ databases">
        <title>A Genomic Blueprint of the Chicken Gut Microbiome.</title>
        <authorList>
            <person name="Gilroy R."/>
            <person name="Ravi A."/>
            <person name="Getino M."/>
            <person name="Pursley I."/>
            <person name="Horton D.L."/>
            <person name="Alikhan N.-F."/>
            <person name="Baker D."/>
            <person name="Gharbi K."/>
            <person name="Hall N."/>
            <person name="Watson M."/>
            <person name="Adriaenssens E.M."/>
            <person name="Foster-Nyarko E."/>
            <person name="Jarju S."/>
            <person name="Secka A."/>
            <person name="Antonio M."/>
            <person name="Oren A."/>
            <person name="Chaudhuri R."/>
            <person name="La Ragione R.M."/>
            <person name="Hildebrand F."/>
            <person name="Pallen M.J."/>
        </authorList>
    </citation>
    <scope>NUCLEOTIDE SEQUENCE [LARGE SCALE GENOMIC DNA]</scope>
    <source>
        <strain evidence="3 4">Sa2BVA3</strain>
    </source>
</reference>
<keyword evidence="1" id="KW-0732">Signal</keyword>
<dbReference type="Pfam" id="PF04355">
    <property type="entry name" value="BamE"/>
    <property type="match status" value="1"/>
</dbReference>
<protein>
    <submittedName>
        <fullName evidence="3">Outer membrane protein assembly factor BamE</fullName>
    </submittedName>
</protein>